<reference evidence="1" key="1">
    <citation type="submission" date="2015-03" db="EMBL/GenBank/DDBJ databases">
        <authorList>
            <person name="Xie B.-B."/>
            <person name="Rong J.-C."/>
            <person name="Qin Q.-L."/>
            <person name="Zhang Y.-Z."/>
        </authorList>
    </citation>
    <scope>NUCLEOTIDE SEQUENCE</scope>
    <source>
        <strain evidence="1">DSM 14585</strain>
    </source>
</reference>
<keyword evidence="2" id="KW-1185">Reference proteome</keyword>
<evidence type="ECO:0000313" key="1">
    <source>
        <dbReference type="EMBL" id="ATC82811.1"/>
    </source>
</evidence>
<protein>
    <submittedName>
        <fullName evidence="1">Uncharacterized protein</fullName>
    </submittedName>
</protein>
<name>A0ACA8DXX1_9GAMM</name>
<gene>
    <name evidence="1" type="ORF">PAGA_a2549</name>
</gene>
<dbReference type="EMBL" id="CP011011">
    <property type="protein sequence ID" value="ATC82811.1"/>
    <property type="molecule type" value="Genomic_DNA"/>
</dbReference>
<evidence type="ECO:0000313" key="2">
    <source>
        <dbReference type="Proteomes" id="UP000217277"/>
    </source>
</evidence>
<accession>A0ACA8DXX1</accession>
<dbReference type="Proteomes" id="UP000217277">
    <property type="component" value="Chromosome I"/>
</dbReference>
<organism evidence="1 2">
    <name type="scientific">Pseudoalteromonas agarivorans DSM 14585</name>
    <dbReference type="NCBI Taxonomy" id="1312369"/>
    <lineage>
        <taxon>Bacteria</taxon>
        <taxon>Pseudomonadati</taxon>
        <taxon>Pseudomonadota</taxon>
        <taxon>Gammaproteobacteria</taxon>
        <taxon>Alteromonadales</taxon>
        <taxon>Pseudoalteromonadaceae</taxon>
        <taxon>Pseudoalteromonas</taxon>
    </lineage>
</organism>
<proteinExistence type="predicted"/>
<sequence>MAMVKNFFLLTLLLLSACSYVTNETEVERRYKNAGSLMGTALACEDNLQIINSSKALEMYVSKQELSKYYTKEKLDYFLAVHDRVAMETWQHLDEIKEKIGKPHTVCQSPSFKNNTTKSLYRCIHMGEATVCL</sequence>